<dbReference type="Pfam" id="PF00144">
    <property type="entry name" value="Beta-lactamase"/>
    <property type="match status" value="1"/>
</dbReference>
<protein>
    <submittedName>
        <fullName evidence="4">D-alanyl-D-alanine carboxypeptidase</fullName>
    </submittedName>
</protein>
<evidence type="ECO:0000313" key="4">
    <source>
        <dbReference type="EMBL" id="SSA44349.1"/>
    </source>
</evidence>
<dbReference type="PANTHER" id="PTHR46825">
    <property type="entry name" value="D-ALANYL-D-ALANINE-CARBOXYPEPTIDASE/ENDOPEPTIDASE AMPH"/>
    <property type="match status" value="1"/>
</dbReference>
<accession>A0A2Y9APT4</accession>
<keyword evidence="1" id="KW-0732">Signal</keyword>
<reference evidence="4 6" key="1">
    <citation type="submission" date="2016-10" db="EMBL/GenBank/DDBJ databases">
        <authorList>
            <person name="Cai Z."/>
        </authorList>
    </citation>
    <scope>NUCLEOTIDE SEQUENCE [LARGE SCALE GENOMIC DNA]</scope>
    <source>
        <strain evidence="4 6">DSM 25227</strain>
    </source>
</reference>
<reference evidence="3 5" key="2">
    <citation type="submission" date="2018-03" db="EMBL/GenBank/DDBJ databases">
        <title>Genomic Encyclopedia of Archaeal and Bacterial Type Strains, Phase II (KMG-II): from individual species to whole genera.</title>
        <authorList>
            <person name="Goeker M."/>
        </authorList>
    </citation>
    <scope>NUCLEOTIDE SEQUENCE [LARGE SCALE GENOMIC DNA]</scope>
    <source>
        <strain evidence="3 5">DSM 25227</strain>
    </source>
</reference>
<dbReference type="EMBL" id="QGDJ01000003">
    <property type="protein sequence ID" value="PWJ20314.1"/>
    <property type="molecule type" value="Genomic_DNA"/>
</dbReference>
<keyword evidence="4" id="KW-0645">Protease</keyword>
<feature type="chain" id="PRO_5033338221" evidence="1">
    <location>
        <begin position="21"/>
        <end position="385"/>
    </location>
</feature>
<dbReference type="Proteomes" id="UP000245839">
    <property type="component" value="Unassembled WGS sequence"/>
</dbReference>
<organism evidence="4 6">
    <name type="scientific">Jannaschia seohaensis</name>
    <dbReference type="NCBI Taxonomy" id="475081"/>
    <lineage>
        <taxon>Bacteria</taxon>
        <taxon>Pseudomonadati</taxon>
        <taxon>Pseudomonadota</taxon>
        <taxon>Alphaproteobacteria</taxon>
        <taxon>Rhodobacterales</taxon>
        <taxon>Roseobacteraceae</taxon>
        <taxon>Jannaschia</taxon>
    </lineage>
</organism>
<evidence type="ECO:0000259" key="2">
    <source>
        <dbReference type="Pfam" id="PF00144"/>
    </source>
</evidence>
<dbReference type="Proteomes" id="UP000251571">
    <property type="component" value="Unassembled WGS sequence"/>
</dbReference>
<dbReference type="RefSeq" id="WP_109563907.1">
    <property type="nucleotide sequence ID" value="NZ_QGDJ01000003.1"/>
</dbReference>
<keyword evidence="5" id="KW-1185">Reference proteome</keyword>
<gene>
    <name evidence="3" type="ORF">BCF38_103129</name>
    <name evidence="4" type="ORF">SAMN05421539_103129</name>
</gene>
<feature type="domain" description="Beta-lactamase-related" evidence="2">
    <location>
        <begin position="25"/>
        <end position="371"/>
    </location>
</feature>
<dbReference type="SUPFAM" id="SSF56601">
    <property type="entry name" value="beta-lactamase/transpeptidase-like"/>
    <property type="match status" value="1"/>
</dbReference>
<evidence type="ECO:0000256" key="1">
    <source>
        <dbReference type="SAM" id="SignalP"/>
    </source>
</evidence>
<evidence type="ECO:0000313" key="5">
    <source>
        <dbReference type="Proteomes" id="UP000245839"/>
    </source>
</evidence>
<dbReference type="EMBL" id="UETC01000003">
    <property type="protein sequence ID" value="SSA44349.1"/>
    <property type="molecule type" value="Genomic_DNA"/>
</dbReference>
<keyword evidence="4" id="KW-0378">Hydrolase</keyword>
<proteinExistence type="predicted"/>
<feature type="signal peptide" evidence="1">
    <location>
        <begin position="1"/>
        <end position="20"/>
    </location>
</feature>
<dbReference type="InterPro" id="IPR012338">
    <property type="entry name" value="Beta-lactam/transpept-like"/>
</dbReference>
<dbReference type="OrthoDB" id="5377981at2"/>
<sequence>MRRRSFLALATASLVAPATAQEDRLARALRDVLERYGIPGVTAALVLPDGAVISGAAGFADVEAGRAMTPETPMLAASIGKSFVAATLLALEDEGRLSRDDLLSAHLGDRPWFGTLPNADSLTLGQLLHHTSGIPDYVHLREFQESWARLTGDGSAFDAERLLAFVARRAPLFEAGRGWAYSDTGYVLLGLVIEEVTGEGWHDAVRTRLLGPLALGATFPSDRPDLPGLAVGYTDPANRFGLPARTSDVEGHLLWNPAVEAAGGGFASTSADLARWGHLLFGGAAMPGPYLDRLIDGVAVDPDAPGIRYGAGVAIYADTPRGPVYGHGGWIPGYVSSLRHYAAHGVSVAFQINSDIGIADDASDLVPALEAALADLAITLKNERR</sequence>
<dbReference type="AlphaFoldDB" id="A0A2Y9APT4"/>
<dbReference type="GO" id="GO:0004180">
    <property type="term" value="F:carboxypeptidase activity"/>
    <property type="evidence" value="ECO:0007669"/>
    <property type="project" value="UniProtKB-KW"/>
</dbReference>
<keyword evidence="4" id="KW-0121">Carboxypeptidase</keyword>
<dbReference type="InterPro" id="IPR001466">
    <property type="entry name" value="Beta-lactam-related"/>
</dbReference>
<evidence type="ECO:0000313" key="3">
    <source>
        <dbReference type="EMBL" id="PWJ20314.1"/>
    </source>
</evidence>
<name>A0A2Y9APT4_9RHOB</name>
<dbReference type="Gene3D" id="3.40.710.10">
    <property type="entry name" value="DD-peptidase/beta-lactamase superfamily"/>
    <property type="match status" value="1"/>
</dbReference>
<dbReference type="PANTHER" id="PTHR46825:SF7">
    <property type="entry name" value="D-ALANYL-D-ALANINE CARBOXYPEPTIDASE"/>
    <property type="match status" value="1"/>
</dbReference>
<dbReference type="InterPro" id="IPR050491">
    <property type="entry name" value="AmpC-like"/>
</dbReference>
<evidence type="ECO:0000313" key="6">
    <source>
        <dbReference type="Proteomes" id="UP000251571"/>
    </source>
</evidence>